<dbReference type="EMBL" id="PPCN01000002">
    <property type="protein sequence ID" value="POF32758.1"/>
    <property type="molecule type" value="Genomic_DNA"/>
</dbReference>
<keyword evidence="2" id="KW-0732">Signal</keyword>
<feature type="chain" id="PRO_5015770500" evidence="2">
    <location>
        <begin position="22"/>
        <end position="48"/>
    </location>
</feature>
<feature type="signal peptide" evidence="2">
    <location>
        <begin position="1"/>
        <end position="21"/>
    </location>
</feature>
<dbReference type="RefSeq" id="WP_170107144.1">
    <property type="nucleotide sequence ID" value="NZ_PPCN01000002.1"/>
</dbReference>
<proteinExistence type="predicted"/>
<dbReference type="Proteomes" id="UP000236959">
    <property type="component" value="Unassembled WGS sequence"/>
</dbReference>
<feature type="region of interest" description="Disordered" evidence="1">
    <location>
        <begin position="24"/>
        <end position="48"/>
    </location>
</feature>
<accession>A0A2S3UYG0</accession>
<name>A0A2S3UYG0_9HYPH</name>
<protein>
    <submittedName>
        <fullName evidence="3">Uncharacterized protein</fullName>
    </submittedName>
</protein>
<gene>
    <name evidence="3" type="ORF">CLV41_102163</name>
</gene>
<dbReference type="AlphaFoldDB" id="A0A2S3UYG0"/>
<organism evidence="3 4">
    <name type="scientific">Roseibium marinum</name>
    <dbReference type="NCBI Taxonomy" id="281252"/>
    <lineage>
        <taxon>Bacteria</taxon>
        <taxon>Pseudomonadati</taxon>
        <taxon>Pseudomonadota</taxon>
        <taxon>Alphaproteobacteria</taxon>
        <taxon>Hyphomicrobiales</taxon>
        <taxon>Stappiaceae</taxon>
        <taxon>Roseibium</taxon>
    </lineage>
</organism>
<reference evidence="3 4" key="1">
    <citation type="submission" date="2018-01" db="EMBL/GenBank/DDBJ databases">
        <title>Genomic Encyclopedia of Archaeal and Bacterial Type Strains, Phase II (KMG-II): from individual species to whole genera.</title>
        <authorList>
            <person name="Goeker M."/>
        </authorList>
    </citation>
    <scope>NUCLEOTIDE SEQUENCE [LARGE SCALE GENOMIC DNA]</scope>
    <source>
        <strain evidence="3 4">DSM 17023</strain>
    </source>
</reference>
<feature type="compositionally biased region" description="Polar residues" evidence="1">
    <location>
        <begin position="24"/>
        <end position="36"/>
    </location>
</feature>
<evidence type="ECO:0000256" key="1">
    <source>
        <dbReference type="SAM" id="MobiDB-lite"/>
    </source>
</evidence>
<comment type="caution">
    <text evidence="3">The sequence shown here is derived from an EMBL/GenBank/DDBJ whole genome shotgun (WGS) entry which is preliminary data.</text>
</comment>
<evidence type="ECO:0000313" key="4">
    <source>
        <dbReference type="Proteomes" id="UP000236959"/>
    </source>
</evidence>
<evidence type="ECO:0000256" key="2">
    <source>
        <dbReference type="SAM" id="SignalP"/>
    </source>
</evidence>
<feature type="compositionally biased region" description="Low complexity" evidence="1">
    <location>
        <begin position="37"/>
        <end position="48"/>
    </location>
</feature>
<keyword evidence="4" id="KW-1185">Reference proteome</keyword>
<sequence>MKFWSLAVVALLIVGVAAVKHTNPNSELTGATTNSGVPVTTLHTPVTP</sequence>
<evidence type="ECO:0000313" key="3">
    <source>
        <dbReference type="EMBL" id="POF32758.1"/>
    </source>
</evidence>